<evidence type="ECO:0000313" key="2">
    <source>
        <dbReference type="Proteomes" id="UP001230654"/>
    </source>
</evidence>
<dbReference type="EMBL" id="JAUSWV010000001">
    <property type="protein sequence ID" value="MDQ0577983.1"/>
    <property type="molecule type" value="Genomic_DNA"/>
</dbReference>
<comment type="caution">
    <text evidence="1">The sequence shown here is derived from an EMBL/GenBank/DDBJ whole genome shotgun (WGS) entry which is preliminary data.</text>
</comment>
<proteinExistence type="predicted"/>
<name>A0ABU0NFW3_STRRH</name>
<organism evidence="1 2">
    <name type="scientific">Streptomyces rishiriensis</name>
    <dbReference type="NCBI Taxonomy" id="68264"/>
    <lineage>
        <taxon>Bacteria</taxon>
        <taxon>Bacillati</taxon>
        <taxon>Actinomycetota</taxon>
        <taxon>Actinomycetes</taxon>
        <taxon>Kitasatosporales</taxon>
        <taxon>Streptomycetaceae</taxon>
        <taxon>Streptomyces</taxon>
    </lineage>
</organism>
<evidence type="ECO:0008006" key="3">
    <source>
        <dbReference type="Google" id="ProtNLM"/>
    </source>
</evidence>
<evidence type="ECO:0000313" key="1">
    <source>
        <dbReference type="EMBL" id="MDQ0577983.1"/>
    </source>
</evidence>
<reference evidence="1 2" key="1">
    <citation type="submission" date="2023-07" db="EMBL/GenBank/DDBJ databases">
        <title>Comparative genomics of wheat-associated soil bacteria to identify genetic determinants of phenazine resistance.</title>
        <authorList>
            <person name="Mouncey N."/>
        </authorList>
    </citation>
    <scope>NUCLEOTIDE SEQUENCE [LARGE SCALE GENOMIC DNA]</scope>
    <source>
        <strain evidence="1 2">B2I6</strain>
    </source>
</reference>
<protein>
    <recommendedName>
        <fullName evidence="3">RNA polymerase sigma factor SigF</fullName>
    </recommendedName>
</protein>
<gene>
    <name evidence="1" type="ORF">QF030_000161</name>
</gene>
<sequence length="76" mass="8104">MAAVTAADRSTCTAGLPVVSGPSKVAPKDARDLSRLFFSQLTVLDEGTSEHSSARSTLIEMNMSLVLFAAGRYRSR</sequence>
<keyword evidence="2" id="KW-1185">Reference proteome</keyword>
<accession>A0ABU0NFW3</accession>
<dbReference type="Proteomes" id="UP001230654">
    <property type="component" value="Unassembled WGS sequence"/>
</dbReference>